<reference evidence="2" key="1">
    <citation type="journal article" date="2012" name="Proc. Natl. Acad. Sci. U.S.A.">
        <title>Antigenic diversity is generated by distinct evolutionary mechanisms in African trypanosome species.</title>
        <authorList>
            <person name="Jackson A.P."/>
            <person name="Berry A."/>
            <person name="Aslett M."/>
            <person name="Allison H.C."/>
            <person name="Burton P."/>
            <person name="Vavrova-Anderson J."/>
            <person name="Brown R."/>
            <person name="Browne H."/>
            <person name="Corton N."/>
            <person name="Hauser H."/>
            <person name="Gamble J."/>
            <person name="Gilderthorp R."/>
            <person name="Marcello L."/>
            <person name="McQuillan J."/>
            <person name="Otto T.D."/>
            <person name="Quail M.A."/>
            <person name="Sanders M.J."/>
            <person name="van Tonder A."/>
            <person name="Ginger M.L."/>
            <person name="Field M.C."/>
            <person name="Barry J.D."/>
            <person name="Hertz-Fowler C."/>
            <person name="Berriman M."/>
        </authorList>
    </citation>
    <scope>NUCLEOTIDE SEQUENCE</scope>
    <source>
        <strain evidence="2">IL3000</strain>
    </source>
</reference>
<evidence type="ECO:0000313" key="2">
    <source>
        <dbReference type="EMBL" id="CCC91316.1"/>
    </source>
</evidence>
<feature type="compositionally biased region" description="Acidic residues" evidence="1">
    <location>
        <begin position="495"/>
        <end position="509"/>
    </location>
</feature>
<gene>
    <name evidence="2" type="ORF">TCIL3000_7_1200</name>
</gene>
<proteinExistence type="predicted"/>
<protein>
    <submittedName>
        <fullName evidence="2">Uncharacterized protein</fullName>
    </submittedName>
</protein>
<dbReference type="EMBL" id="HE575320">
    <property type="protein sequence ID" value="CCC91316.1"/>
    <property type="molecule type" value="Genomic_DNA"/>
</dbReference>
<evidence type="ECO:0000256" key="1">
    <source>
        <dbReference type="SAM" id="MobiDB-lite"/>
    </source>
</evidence>
<organism evidence="2">
    <name type="scientific">Trypanosoma congolense (strain IL3000)</name>
    <dbReference type="NCBI Taxonomy" id="1068625"/>
    <lineage>
        <taxon>Eukaryota</taxon>
        <taxon>Discoba</taxon>
        <taxon>Euglenozoa</taxon>
        <taxon>Kinetoplastea</taxon>
        <taxon>Metakinetoplastina</taxon>
        <taxon>Trypanosomatida</taxon>
        <taxon>Trypanosomatidae</taxon>
        <taxon>Trypanosoma</taxon>
        <taxon>Nannomonas</taxon>
    </lineage>
</organism>
<name>G0UPK5_TRYCI</name>
<sequence length="755" mass="86199">MGKRPRSSSVPLNENVVDPGEQENIDGEKNGNNIVTEDNDDMEYKSEPASDQEEALDNAEVEGYEEEEEEEGEPEGPEDVGCEMLQLGTCIWNNVGMTLYMCMLKQLHYTCGCIAMERSLEKRRSLLNDLRSRINTFWELEPSRANVSDTECLDEYFNSQMDDLWTSLTSLAKSSMSAGELCRHFLATLTSFGFPEEDSCDEAQLQANIRKLADVQCYSYQYRTSNQLGVLRRYEGDRRSEEQHLQPRVGRVVRFPIPHPHAEVNTRVQLIEPRRRRPPLEETRIFSHPKRATLFGMEDVLVDEELQFRTLVILGRHLDTFGSLQYLSPYLRLTVWNLLDRDEELFDRLSEEPRSESEAAEHMQHIVELRQRVARKRAAFEATRGSARECVMRLVWSATSAHWRDQVLCVIEEKEDADWCLLRGSATVGTRAIFPNYAACSTVRDIALKALRRVRDGTIDCAGVEDAEECYEVVVNVLVPILEGSRPTLPLIDLRDDEDKEEEKEEEDNANSFEKGNQKQRQRSPYEELVDRFNFLFSNQLALGSACIDVAHKIRWNLNYDFFSVEKGVACTFLTGMFVWPLQCLASFLELVAAGRHSADGLRKFSSAFIPSNWCEEKGILEYLVKREPTNIPLTAFAAFPRLVRDVYTSAQWLRKDKCYNAVMVCRHQAFTLPPDNPALNFMQWKVLSTVLSQDGHGEELLALTVRDCSPSDEKEGKLWTVAELQPTSKAWVEGMQRIMAVDNVNPCSASAATP</sequence>
<feature type="region of interest" description="Disordered" evidence="1">
    <location>
        <begin position="1"/>
        <end position="78"/>
    </location>
</feature>
<accession>G0UPK5</accession>
<feature type="region of interest" description="Disordered" evidence="1">
    <location>
        <begin position="493"/>
        <end position="524"/>
    </location>
</feature>
<dbReference type="VEuPathDB" id="TriTrypDB:TcIL3000_7_1200"/>
<dbReference type="AlphaFoldDB" id="G0UPK5"/>
<feature type="compositionally biased region" description="Acidic residues" evidence="1">
    <location>
        <begin position="50"/>
        <end position="78"/>
    </location>
</feature>